<dbReference type="Proteomes" id="UP000002051">
    <property type="component" value="Chromosome 3"/>
</dbReference>
<keyword evidence="4" id="KW-1185">Reference proteome</keyword>
<proteinExistence type="predicted"/>
<organism evidence="2 4">
    <name type="scientific">Medicago truncatula</name>
    <name type="common">Barrel medic</name>
    <name type="synonym">Medicago tribuloides</name>
    <dbReference type="NCBI Taxonomy" id="3880"/>
    <lineage>
        <taxon>Eukaryota</taxon>
        <taxon>Viridiplantae</taxon>
        <taxon>Streptophyta</taxon>
        <taxon>Embryophyta</taxon>
        <taxon>Tracheophyta</taxon>
        <taxon>Spermatophyta</taxon>
        <taxon>Magnoliopsida</taxon>
        <taxon>eudicotyledons</taxon>
        <taxon>Gunneridae</taxon>
        <taxon>Pentapetalae</taxon>
        <taxon>rosids</taxon>
        <taxon>fabids</taxon>
        <taxon>Fabales</taxon>
        <taxon>Fabaceae</taxon>
        <taxon>Papilionoideae</taxon>
        <taxon>50 kb inversion clade</taxon>
        <taxon>NPAAA clade</taxon>
        <taxon>Hologalegina</taxon>
        <taxon>IRL clade</taxon>
        <taxon>Trifolieae</taxon>
        <taxon>Medicago</taxon>
    </lineage>
</organism>
<keyword evidence="1 2" id="KW-0812">Transmembrane</keyword>
<keyword evidence="1" id="KW-0472">Membrane</keyword>
<reference evidence="2 4" key="2">
    <citation type="journal article" date="2014" name="BMC Genomics">
        <title>An improved genome release (version Mt4.0) for the model legume Medicago truncatula.</title>
        <authorList>
            <person name="Tang H."/>
            <person name="Krishnakumar V."/>
            <person name="Bidwell S."/>
            <person name="Rosen B."/>
            <person name="Chan A."/>
            <person name="Zhou S."/>
            <person name="Gentzbittel L."/>
            <person name="Childs K.L."/>
            <person name="Yandell M."/>
            <person name="Gundlach H."/>
            <person name="Mayer K.F."/>
            <person name="Schwartz D.C."/>
            <person name="Town C.D."/>
        </authorList>
    </citation>
    <scope>GENOME REANNOTATION</scope>
    <source>
        <strain evidence="2">A17</strain>
        <strain evidence="3 4">cv. Jemalong A17</strain>
    </source>
</reference>
<reference evidence="3" key="3">
    <citation type="submission" date="2015-04" db="UniProtKB">
        <authorList>
            <consortium name="EnsemblPlants"/>
        </authorList>
    </citation>
    <scope>IDENTIFICATION</scope>
    <source>
        <strain evidence="3">cv. Jemalong A17</strain>
    </source>
</reference>
<dbReference type="AlphaFoldDB" id="A0A072UZT4"/>
<sequence>MSSIYSALYDSSHERKHLFNLNQCHDSLSTLLPKGVIPRILGASLVVPILQVNVIWGDERFIKTPSIGTSPSNLLKDKFNFIIYSSFSKLTGIGPVRLFDDVYLSSPQMTLTCKIETTKAAPRILAITPYFIEKIM</sequence>
<feature type="transmembrane region" description="Helical" evidence="1">
    <location>
        <begin position="36"/>
        <end position="56"/>
    </location>
</feature>
<evidence type="ECO:0000313" key="3">
    <source>
        <dbReference type="EnsemblPlants" id="KEH34936"/>
    </source>
</evidence>
<name>A0A072UZT4_MEDTR</name>
<reference evidence="2 4" key="1">
    <citation type="journal article" date="2011" name="Nature">
        <title>The Medicago genome provides insight into the evolution of rhizobial symbioses.</title>
        <authorList>
            <person name="Young N.D."/>
            <person name="Debelle F."/>
            <person name="Oldroyd G.E."/>
            <person name="Geurts R."/>
            <person name="Cannon S.B."/>
            <person name="Udvardi M.K."/>
            <person name="Benedito V.A."/>
            <person name="Mayer K.F."/>
            <person name="Gouzy J."/>
            <person name="Schoof H."/>
            <person name="Van de Peer Y."/>
            <person name="Proost S."/>
            <person name="Cook D.R."/>
            <person name="Meyers B.C."/>
            <person name="Spannagl M."/>
            <person name="Cheung F."/>
            <person name="De Mita S."/>
            <person name="Krishnakumar V."/>
            <person name="Gundlach H."/>
            <person name="Zhou S."/>
            <person name="Mudge J."/>
            <person name="Bharti A.K."/>
            <person name="Murray J.D."/>
            <person name="Naoumkina M.A."/>
            <person name="Rosen B."/>
            <person name="Silverstein K.A."/>
            <person name="Tang H."/>
            <person name="Rombauts S."/>
            <person name="Zhao P.X."/>
            <person name="Zhou P."/>
            <person name="Barbe V."/>
            <person name="Bardou P."/>
            <person name="Bechner M."/>
            <person name="Bellec A."/>
            <person name="Berger A."/>
            <person name="Berges H."/>
            <person name="Bidwell S."/>
            <person name="Bisseling T."/>
            <person name="Choisne N."/>
            <person name="Couloux A."/>
            <person name="Denny R."/>
            <person name="Deshpande S."/>
            <person name="Dai X."/>
            <person name="Doyle J.J."/>
            <person name="Dudez A.M."/>
            <person name="Farmer A.D."/>
            <person name="Fouteau S."/>
            <person name="Franken C."/>
            <person name="Gibelin C."/>
            <person name="Gish J."/>
            <person name="Goldstein S."/>
            <person name="Gonzalez A.J."/>
            <person name="Green P.J."/>
            <person name="Hallab A."/>
            <person name="Hartog M."/>
            <person name="Hua A."/>
            <person name="Humphray S.J."/>
            <person name="Jeong D.H."/>
            <person name="Jing Y."/>
            <person name="Jocker A."/>
            <person name="Kenton S.M."/>
            <person name="Kim D.J."/>
            <person name="Klee K."/>
            <person name="Lai H."/>
            <person name="Lang C."/>
            <person name="Lin S."/>
            <person name="Macmil S.L."/>
            <person name="Magdelenat G."/>
            <person name="Matthews L."/>
            <person name="McCorrison J."/>
            <person name="Monaghan E.L."/>
            <person name="Mun J.H."/>
            <person name="Najar F.Z."/>
            <person name="Nicholson C."/>
            <person name="Noirot C."/>
            <person name="O'Bleness M."/>
            <person name="Paule C.R."/>
            <person name="Poulain J."/>
            <person name="Prion F."/>
            <person name="Qin B."/>
            <person name="Qu C."/>
            <person name="Retzel E.F."/>
            <person name="Riddle C."/>
            <person name="Sallet E."/>
            <person name="Samain S."/>
            <person name="Samson N."/>
            <person name="Sanders I."/>
            <person name="Saurat O."/>
            <person name="Scarpelli C."/>
            <person name="Schiex T."/>
            <person name="Segurens B."/>
            <person name="Severin A.J."/>
            <person name="Sherrier D.J."/>
            <person name="Shi R."/>
            <person name="Sims S."/>
            <person name="Singer S.R."/>
            <person name="Sinharoy S."/>
            <person name="Sterck L."/>
            <person name="Viollet A."/>
            <person name="Wang B.B."/>
            <person name="Wang K."/>
            <person name="Wang M."/>
            <person name="Wang X."/>
            <person name="Warfsmann J."/>
            <person name="Weissenbach J."/>
            <person name="White D.D."/>
            <person name="White J.D."/>
            <person name="Wiley G.B."/>
            <person name="Wincker P."/>
            <person name="Xing Y."/>
            <person name="Yang L."/>
            <person name="Yao Z."/>
            <person name="Ying F."/>
            <person name="Zhai J."/>
            <person name="Zhou L."/>
            <person name="Zuber A."/>
            <person name="Denarie J."/>
            <person name="Dixon R.A."/>
            <person name="May G.D."/>
            <person name="Schwartz D.C."/>
            <person name="Rogers J."/>
            <person name="Quetier F."/>
            <person name="Town C.D."/>
            <person name="Roe B.A."/>
        </authorList>
    </citation>
    <scope>NUCLEOTIDE SEQUENCE [LARGE SCALE GENOMIC DNA]</scope>
    <source>
        <strain evidence="2">A17</strain>
        <strain evidence="3 4">cv. Jemalong A17</strain>
    </source>
</reference>
<dbReference type="EMBL" id="CM001219">
    <property type="protein sequence ID" value="KEH34936.1"/>
    <property type="molecule type" value="Genomic_DNA"/>
</dbReference>
<dbReference type="HOGENOM" id="CLU_1878492_0_0_1"/>
<accession>A0A072UZT4</accession>
<dbReference type="EnsemblPlants" id="KEH34936">
    <property type="protein sequence ID" value="KEH34936"/>
    <property type="gene ID" value="MTR_3g074530"/>
</dbReference>
<evidence type="ECO:0000256" key="1">
    <source>
        <dbReference type="SAM" id="Phobius"/>
    </source>
</evidence>
<gene>
    <name evidence="2" type="ordered locus">MTR_3g074530</name>
</gene>
<evidence type="ECO:0000313" key="4">
    <source>
        <dbReference type="Proteomes" id="UP000002051"/>
    </source>
</evidence>
<keyword evidence="1" id="KW-1133">Transmembrane helix</keyword>
<evidence type="ECO:0000313" key="2">
    <source>
        <dbReference type="EMBL" id="KEH34936.1"/>
    </source>
</evidence>
<protein>
    <submittedName>
        <fullName evidence="2">Transmembrane protein, putative</fullName>
    </submittedName>
</protein>